<protein>
    <submittedName>
        <fullName evidence="6">DUF86 domain-containing protein</fullName>
    </submittedName>
</protein>
<keyword evidence="4" id="KW-0547">Nucleotide-binding</keyword>
<keyword evidence="3" id="KW-0540">Nuclease</keyword>
<dbReference type="GO" id="GO:0004540">
    <property type="term" value="F:RNA nuclease activity"/>
    <property type="evidence" value="ECO:0007669"/>
    <property type="project" value="InterPro"/>
</dbReference>
<name>A0A7V4TIP0_9BACT</name>
<evidence type="ECO:0000256" key="1">
    <source>
        <dbReference type="ARBA" id="ARBA00022553"/>
    </source>
</evidence>
<keyword evidence="5" id="KW-0378">Hydrolase</keyword>
<dbReference type="GO" id="GO:0110001">
    <property type="term" value="C:toxin-antitoxin complex"/>
    <property type="evidence" value="ECO:0007669"/>
    <property type="project" value="InterPro"/>
</dbReference>
<proteinExistence type="predicted"/>
<sequence>MKPSTYDRKLLLELFRRILWSTEQVLRRIQPFHSAEDFLRNDAGIEKLDSICMQLIAIGEALKQVDRMTKGELLKRYPEVDWKGAKGMRDFLTHHYFDIDAEAVFNTCTKHVPLLKRTIEKIIADLESMTET</sequence>
<evidence type="ECO:0000313" key="6">
    <source>
        <dbReference type="EMBL" id="HGY40467.1"/>
    </source>
</evidence>
<dbReference type="PANTHER" id="PTHR34139">
    <property type="entry name" value="UPF0331 PROTEIN MJ0127"/>
    <property type="match status" value="1"/>
</dbReference>
<dbReference type="AlphaFoldDB" id="A0A7V4TIP0"/>
<dbReference type="PANTHER" id="PTHR34139:SF1">
    <property type="entry name" value="RNASE MJ1380-RELATED"/>
    <property type="match status" value="1"/>
</dbReference>
<comment type="caution">
    <text evidence="6">The sequence shown here is derived from an EMBL/GenBank/DDBJ whole genome shotgun (WGS) entry which is preliminary data.</text>
</comment>
<evidence type="ECO:0000256" key="3">
    <source>
        <dbReference type="ARBA" id="ARBA00022722"/>
    </source>
</evidence>
<gene>
    <name evidence="6" type="ORF">ENW11_11795</name>
</gene>
<dbReference type="GO" id="GO:0016787">
    <property type="term" value="F:hydrolase activity"/>
    <property type="evidence" value="ECO:0007669"/>
    <property type="project" value="UniProtKB-KW"/>
</dbReference>
<keyword evidence="1" id="KW-0597">Phosphoprotein</keyword>
<dbReference type="GO" id="GO:0000166">
    <property type="term" value="F:nucleotide binding"/>
    <property type="evidence" value="ECO:0007669"/>
    <property type="project" value="UniProtKB-KW"/>
</dbReference>
<evidence type="ECO:0000256" key="4">
    <source>
        <dbReference type="ARBA" id="ARBA00022741"/>
    </source>
</evidence>
<keyword evidence="2" id="KW-1277">Toxin-antitoxin system</keyword>
<accession>A0A7V4TIP0</accession>
<reference evidence="6" key="1">
    <citation type="journal article" date="2020" name="mSystems">
        <title>Genome- and Community-Level Interaction Insights into Carbon Utilization and Element Cycling Functions of Hydrothermarchaeota in Hydrothermal Sediment.</title>
        <authorList>
            <person name="Zhou Z."/>
            <person name="Liu Y."/>
            <person name="Xu W."/>
            <person name="Pan J."/>
            <person name="Luo Z.H."/>
            <person name="Li M."/>
        </authorList>
    </citation>
    <scope>NUCLEOTIDE SEQUENCE [LARGE SCALE GENOMIC DNA]</scope>
    <source>
        <strain evidence="6">SpSt-82</strain>
    </source>
</reference>
<evidence type="ECO:0000256" key="5">
    <source>
        <dbReference type="ARBA" id="ARBA00022801"/>
    </source>
</evidence>
<organism evidence="6">
    <name type="scientific">Candidatus Caldatribacterium saccharofermentans</name>
    <dbReference type="NCBI Taxonomy" id="1454753"/>
    <lineage>
        <taxon>Bacteria</taxon>
        <taxon>Pseudomonadati</taxon>
        <taxon>Atribacterota</taxon>
        <taxon>Atribacteria</taxon>
        <taxon>Atribacterales</taxon>
        <taxon>Candidatus Caldatribacteriaceae</taxon>
        <taxon>Candidatus Caldatribacterium</taxon>
    </lineage>
</organism>
<evidence type="ECO:0000256" key="2">
    <source>
        <dbReference type="ARBA" id="ARBA00022649"/>
    </source>
</evidence>
<dbReference type="Pfam" id="PF01934">
    <property type="entry name" value="HepT-like"/>
    <property type="match status" value="1"/>
</dbReference>
<dbReference type="InterPro" id="IPR008201">
    <property type="entry name" value="HepT-like"/>
</dbReference>
<dbReference type="InterPro" id="IPR051813">
    <property type="entry name" value="HepT_RNase_toxin"/>
</dbReference>
<dbReference type="EMBL" id="DTIY01000098">
    <property type="protein sequence ID" value="HGY40467.1"/>
    <property type="molecule type" value="Genomic_DNA"/>
</dbReference>